<sequence length="145" mass="15535">MQADEAHTLDEGARADLWSERTRSEGAQAVHTWSDGPLTDGSARRAVESGAAWYVVTRLDEEGTDRILESLLDEAGATAGVPGLPTGIGAVRRHGEHGERFLFLMNHTGTDAEIPVGGDDLMSGRSVTAGRTSLPAREVTIIRER</sequence>
<dbReference type="InterPro" id="IPR013739">
    <property type="entry name" value="Beta_galactosidase_C"/>
</dbReference>
<gene>
    <name evidence="3" type="ORF">ACFPL4_33515</name>
</gene>
<comment type="caution">
    <text evidence="3">The sequence shown here is derived from an EMBL/GenBank/DDBJ whole genome shotgun (WGS) entry which is preliminary data.</text>
</comment>
<dbReference type="RefSeq" id="WP_033303475.1">
    <property type="nucleotide sequence ID" value="NZ_JBHSJE010000014.1"/>
</dbReference>
<evidence type="ECO:0000313" key="3">
    <source>
        <dbReference type="EMBL" id="MFC4983197.1"/>
    </source>
</evidence>
<dbReference type="Gene3D" id="2.60.40.1180">
    <property type="entry name" value="Golgi alpha-mannosidase II"/>
    <property type="match status" value="1"/>
</dbReference>
<dbReference type="Gene3D" id="3.40.50.880">
    <property type="match status" value="1"/>
</dbReference>
<accession>A0ABV9VJ91</accession>
<proteinExistence type="predicted"/>
<name>A0ABV9VJ91_STRAZ</name>
<evidence type="ECO:0000259" key="2">
    <source>
        <dbReference type="Pfam" id="PF08533"/>
    </source>
</evidence>
<dbReference type="Proteomes" id="UP001595908">
    <property type="component" value="Unassembled WGS sequence"/>
</dbReference>
<evidence type="ECO:0000256" key="1">
    <source>
        <dbReference type="SAM" id="MobiDB-lite"/>
    </source>
</evidence>
<protein>
    <submittedName>
        <fullName evidence="3">Beta-galactosidase C-terminal domain</fullName>
    </submittedName>
</protein>
<organism evidence="3 4">
    <name type="scientific">Streptomyces atroolivaceus</name>
    <dbReference type="NCBI Taxonomy" id="66869"/>
    <lineage>
        <taxon>Bacteria</taxon>
        <taxon>Bacillati</taxon>
        <taxon>Actinomycetota</taxon>
        <taxon>Actinomycetes</taxon>
        <taxon>Kitasatosporales</taxon>
        <taxon>Streptomycetaceae</taxon>
        <taxon>Streptomyces</taxon>
    </lineage>
</organism>
<dbReference type="InterPro" id="IPR013780">
    <property type="entry name" value="Glyco_hydro_b"/>
</dbReference>
<dbReference type="InterPro" id="IPR029062">
    <property type="entry name" value="Class_I_gatase-like"/>
</dbReference>
<evidence type="ECO:0000313" key="4">
    <source>
        <dbReference type="Proteomes" id="UP001595908"/>
    </source>
</evidence>
<dbReference type="EMBL" id="JBHSJE010000014">
    <property type="protein sequence ID" value="MFC4983197.1"/>
    <property type="molecule type" value="Genomic_DNA"/>
</dbReference>
<reference evidence="4" key="1">
    <citation type="journal article" date="2019" name="Int. J. Syst. Evol. Microbiol.">
        <title>The Global Catalogue of Microorganisms (GCM) 10K type strain sequencing project: providing services to taxonomists for standard genome sequencing and annotation.</title>
        <authorList>
            <consortium name="The Broad Institute Genomics Platform"/>
            <consortium name="The Broad Institute Genome Sequencing Center for Infectious Disease"/>
            <person name="Wu L."/>
            <person name="Ma J."/>
        </authorList>
    </citation>
    <scope>NUCLEOTIDE SEQUENCE [LARGE SCALE GENOMIC DNA]</scope>
    <source>
        <strain evidence="4">ICMP 257</strain>
    </source>
</reference>
<keyword evidence="4" id="KW-1185">Reference proteome</keyword>
<feature type="region of interest" description="Disordered" evidence="1">
    <location>
        <begin position="1"/>
        <end position="21"/>
    </location>
</feature>
<dbReference type="Pfam" id="PF08533">
    <property type="entry name" value="Glyco_hydro_42C"/>
    <property type="match status" value="1"/>
</dbReference>
<feature type="domain" description="Beta-galactosidase C-terminal" evidence="2">
    <location>
        <begin position="92"/>
        <end position="144"/>
    </location>
</feature>
<dbReference type="GeneID" id="31235626"/>